<keyword evidence="2" id="KW-1185">Reference proteome</keyword>
<name>A0ACC2N186_PERAE</name>
<reference evidence="1 2" key="1">
    <citation type="journal article" date="2022" name="Hortic Res">
        <title>A haplotype resolved chromosomal level avocado genome allows analysis of novel avocado genes.</title>
        <authorList>
            <person name="Nath O."/>
            <person name="Fletcher S.J."/>
            <person name="Hayward A."/>
            <person name="Shaw L.M."/>
            <person name="Masouleh A.K."/>
            <person name="Furtado A."/>
            <person name="Henry R.J."/>
            <person name="Mitter N."/>
        </authorList>
    </citation>
    <scope>NUCLEOTIDE SEQUENCE [LARGE SCALE GENOMIC DNA]</scope>
    <source>
        <strain evidence="2">cv. Hass</strain>
    </source>
</reference>
<dbReference type="EMBL" id="CM056809">
    <property type="protein sequence ID" value="KAJ8651104.1"/>
    <property type="molecule type" value="Genomic_DNA"/>
</dbReference>
<comment type="caution">
    <text evidence="1">The sequence shown here is derived from an EMBL/GenBank/DDBJ whole genome shotgun (WGS) entry which is preliminary data.</text>
</comment>
<accession>A0ACC2N186</accession>
<protein>
    <submittedName>
        <fullName evidence="1">Uncharacterized protein</fullName>
    </submittedName>
</protein>
<evidence type="ECO:0000313" key="2">
    <source>
        <dbReference type="Proteomes" id="UP001234297"/>
    </source>
</evidence>
<sequence length="288" mass="33662">MRIYLARDFRLREKGLNHSPWRETPVRDLELFEAKSMEDHRPRRQSLKTQRPKWKEKLWSNCLERVRADRARLLWKIRSAGKPDLNQKEIAESAFRDIVCDELKRIKQSSLSDCLEISASDADDSLWNYDGPHIASESTLSDGEELMIEMEKALYEDLKAEAIRRAELEYIDQTEEEEDDYLAQAVFEQMQLNDDLVGKDGRIWCPICKRGELRENTYLIYCTSCGLQLDIQSDKVTLDFLRVRLAEAHVEHLDRGCKAKPKFCVETKFNMTALYIKCQACGTFEIVL</sequence>
<organism evidence="1 2">
    <name type="scientific">Persea americana</name>
    <name type="common">Avocado</name>
    <dbReference type="NCBI Taxonomy" id="3435"/>
    <lineage>
        <taxon>Eukaryota</taxon>
        <taxon>Viridiplantae</taxon>
        <taxon>Streptophyta</taxon>
        <taxon>Embryophyta</taxon>
        <taxon>Tracheophyta</taxon>
        <taxon>Spermatophyta</taxon>
        <taxon>Magnoliopsida</taxon>
        <taxon>Magnoliidae</taxon>
        <taxon>Laurales</taxon>
        <taxon>Lauraceae</taxon>
        <taxon>Persea</taxon>
    </lineage>
</organism>
<proteinExistence type="predicted"/>
<gene>
    <name evidence="1" type="ORF">MRB53_004127</name>
</gene>
<dbReference type="Proteomes" id="UP001234297">
    <property type="component" value="Chromosome 1"/>
</dbReference>
<evidence type="ECO:0000313" key="1">
    <source>
        <dbReference type="EMBL" id="KAJ8651104.1"/>
    </source>
</evidence>